<sequence>MEELFGVSMDIIMVVLLAIFLPVIAIVAVVAWRNPVMFKLGLRNVPRRKSQTALIIVGIMMSTLIMAAAFGTGDSITYSIRKNAIDALGTIDEIIVSARADESDTIGSFNYFPEQRYEQLKVELADMETVDGLAPGIGEFAPTINTRTQLSEGQMQVTGVDPDALDGFGRFHLKDGQEVRLETLGPNDALINEEAADELDAVVGDELVTFIAGSSVKFRVQGIVDSGGLAGQGSTLLVRLDRAQEIFGREGLINSVAVSNRGGVFAGAEVSDEVTDALRVLFADRAIAAQLQTLLNRIEVIEQIDLLRLPSGGELADDLGELVKGLGESGLSDAFIGALADEDVQEEVLNAVGDAELPEVERQASTLFAGLAEYRVLDIKKQILDQADQAGSGVTSIFIIMGLFSIMVGVLLIFLIFVMLAAARRAEMGMARAVGAKRRHLVQMFIFEGTAYSLVSGAVGVLLGLGASTVIVFAVNRIFQSGGTGAPENFTMFAHFEIRSAVVAYCLGMVITLATVGISAYRVSRLNIVAAVRGLPPPVQRSDTPFRTRLLAPLRVFGRPVILAGTGAWALVRLDGSRGIGLLLEAVWAGLTSPLAFFGAVIQALWVPMSHGWLTAVVGVLFTWLGTSSDEAAPLRIGITLVIVGVGLSIRTFSHRIGLRADVGDRIAYTFMGVGNLAFWVLPFSALRSIFGDIEGGIEMFFISGIAMVAAAVWTVMYNADLLLKLLTFVTSPFGQLRPILVTAAAYPMAAKFRTGLTLAMFALVIFTLIVMSILTEAFSAAVGDSDRVAGGWGIQATVNFNTPIDDIRAAIDEKPGLNNEDITSIGGYTTIPVETRQVGADEQRWRFYAIRAADDQYLRETGANLKLFDAEYGETQEDIWAAVMEDSNLVVVDSLVVPSRGGFGNDEIPFELEGIFYEDTEMEAIDIEVREPRTGQVIPLKVIGVMDRLTDAFGELGLGMIASRQELDEAIPFRIPTTTFRFKAADGVDIAALSKNLESAFRENGMETDVLSELVDDIAAANRAFNNLFTSFMGLGLLVGVASLGVVSLRAVVERRQQIGVLRAIGYRRRMVQLSFLTESSFVVLMGTAIGICLGTIISWNIVKDIQEEVETVRFAIPWLQIIIIVAIAYVFSLATTFMPARQASRIYPAEALRYE</sequence>
<dbReference type="Pfam" id="PF12704">
    <property type="entry name" value="MacB_PCD"/>
    <property type="match status" value="1"/>
</dbReference>
<dbReference type="PANTHER" id="PTHR30572:SF4">
    <property type="entry name" value="ABC TRANSPORTER PERMEASE YTRF"/>
    <property type="match status" value="1"/>
</dbReference>
<dbReference type="Pfam" id="PF02687">
    <property type="entry name" value="FtsX"/>
    <property type="match status" value="2"/>
</dbReference>
<organism evidence="10">
    <name type="scientific">hydrothermal vent metagenome</name>
    <dbReference type="NCBI Taxonomy" id="652676"/>
    <lineage>
        <taxon>unclassified sequences</taxon>
        <taxon>metagenomes</taxon>
        <taxon>ecological metagenomes</taxon>
    </lineage>
</organism>
<dbReference type="InterPro" id="IPR025857">
    <property type="entry name" value="MacB_PCD"/>
</dbReference>
<feature type="transmembrane region" description="Helical" evidence="7">
    <location>
        <begin position="635"/>
        <end position="654"/>
    </location>
</feature>
<evidence type="ECO:0000256" key="4">
    <source>
        <dbReference type="ARBA" id="ARBA00022989"/>
    </source>
</evidence>
<dbReference type="InterPro" id="IPR050250">
    <property type="entry name" value="Macrolide_Exporter_MacB"/>
</dbReference>
<evidence type="ECO:0000259" key="8">
    <source>
        <dbReference type="Pfam" id="PF02687"/>
    </source>
</evidence>
<evidence type="ECO:0000313" key="10">
    <source>
        <dbReference type="EMBL" id="CUV01865.1"/>
    </source>
</evidence>
<proteinExistence type="inferred from homology"/>
<comment type="subcellular location">
    <subcellularLocation>
        <location evidence="1">Cell membrane</location>
        <topology evidence="1">Multi-pass membrane protein</topology>
    </subcellularLocation>
</comment>
<evidence type="ECO:0000256" key="1">
    <source>
        <dbReference type="ARBA" id="ARBA00004651"/>
    </source>
</evidence>
<dbReference type="InterPro" id="IPR003838">
    <property type="entry name" value="ABC3_permease_C"/>
</dbReference>
<keyword evidence="3 7" id="KW-0812">Transmembrane</keyword>
<feature type="domain" description="MacB-like periplasmic core" evidence="9">
    <location>
        <begin position="52"/>
        <end position="250"/>
    </location>
</feature>
<feature type="transmembrane region" description="Helical" evidence="7">
    <location>
        <begin position="666"/>
        <end position="686"/>
    </location>
</feature>
<evidence type="ECO:0000256" key="2">
    <source>
        <dbReference type="ARBA" id="ARBA00022475"/>
    </source>
</evidence>
<dbReference type="EMBL" id="FAXA01000146">
    <property type="protein sequence ID" value="CUV01865.1"/>
    <property type="molecule type" value="Genomic_DNA"/>
</dbReference>
<evidence type="ECO:0000256" key="5">
    <source>
        <dbReference type="ARBA" id="ARBA00023136"/>
    </source>
</evidence>
<name>A0A160V9D2_9ZZZZ</name>
<keyword evidence="2" id="KW-1003">Cell membrane</keyword>
<feature type="transmembrane region" description="Helical" evidence="7">
    <location>
        <begin position="698"/>
        <end position="717"/>
    </location>
</feature>
<dbReference type="AlphaFoldDB" id="A0A160V9D2"/>
<feature type="domain" description="ABC3 transporter permease C-terminal" evidence="8">
    <location>
        <begin position="1032"/>
        <end position="1150"/>
    </location>
</feature>
<feature type="transmembrane region" description="Helical" evidence="7">
    <location>
        <begin position="586"/>
        <end position="606"/>
    </location>
</feature>
<feature type="transmembrane region" description="Helical" evidence="7">
    <location>
        <begin position="397"/>
        <end position="423"/>
    </location>
</feature>
<evidence type="ECO:0000259" key="9">
    <source>
        <dbReference type="Pfam" id="PF12704"/>
    </source>
</evidence>
<feature type="transmembrane region" description="Helical" evidence="7">
    <location>
        <begin position="757"/>
        <end position="775"/>
    </location>
</feature>
<protein>
    <submittedName>
        <fullName evidence="10">Putative ABC transporter integral membrane protein</fullName>
    </submittedName>
</protein>
<feature type="transmembrane region" description="Helical" evidence="7">
    <location>
        <begin position="1033"/>
        <end position="1054"/>
    </location>
</feature>
<gene>
    <name evidence="10" type="ORF">MGWOODY_Clf1113</name>
</gene>
<feature type="transmembrane region" description="Helical" evidence="7">
    <location>
        <begin position="53"/>
        <end position="73"/>
    </location>
</feature>
<comment type="similarity">
    <text evidence="6">Belongs to the ABC-4 integral membrane protein family.</text>
</comment>
<evidence type="ECO:0000256" key="3">
    <source>
        <dbReference type="ARBA" id="ARBA00022692"/>
    </source>
</evidence>
<feature type="transmembrane region" description="Helical" evidence="7">
    <location>
        <begin position="1116"/>
        <end position="1139"/>
    </location>
</feature>
<dbReference type="GO" id="GO:0005886">
    <property type="term" value="C:plasma membrane"/>
    <property type="evidence" value="ECO:0007669"/>
    <property type="project" value="UniProtKB-SubCell"/>
</dbReference>
<dbReference type="PANTHER" id="PTHR30572">
    <property type="entry name" value="MEMBRANE COMPONENT OF TRANSPORTER-RELATED"/>
    <property type="match status" value="1"/>
</dbReference>
<dbReference type="GO" id="GO:0022857">
    <property type="term" value="F:transmembrane transporter activity"/>
    <property type="evidence" value="ECO:0007669"/>
    <property type="project" value="TreeGrafter"/>
</dbReference>
<feature type="transmembrane region" description="Helical" evidence="7">
    <location>
        <begin position="444"/>
        <end position="475"/>
    </location>
</feature>
<feature type="transmembrane region" description="Helical" evidence="7">
    <location>
        <begin position="1075"/>
        <end position="1104"/>
    </location>
</feature>
<reference evidence="10" key="1">
    <citation type="submission" date="2015-10" db="EMBL/GenBank/DDBJ databases">
        <authorList>
            <person name="Gilbert D.G."/>
        </authorList>
    </citation>
    <scope>NUCLEOTIDE SEQUENCE</scope>
</reference>
<keyword evidence="5 7" id="KW-0472">Membrane</keyword>
<feature type="domain" description="ABC3 transporter permease C-terminal" evidence="8">
    <location>
        <begin position="399"/>
        <end position="528"/>
    </location>
</feature>
<evidence type="ECO:0000256" key="6">
    <source>
        <dbReference type="ARBA" id="ARBA00038076"/>
    </source>
</evidence>
<evidence type="ECO:0000256" key="7">
    <source>
        <dbReference type="SAM" id="Phobius"/>
    </source>
</evidence>
<feature type="transmembrane region" description="Helical" evidence="7">
    <location>
        <begin position="502"/>
        <end position="523"/>
    </location>
</feature>
<accession>A0A160V9D2</accession>
<feature type="transmembrane region" description="Helical" evidence="7">
    <location>
        <begin position="12"/>
        <end position="32"/>
    </location>
</feature>
<keyword evidence="4 7" id="KW-1133">Transmembrane helix</keyword>